<comment type="caution">
    <text evidence="2">The sequence shown here is derived from an EMBL/GenBank/DDBJ whole genome shotgun (WGS) entry which is preliminary data.</text>
</comment>
<feature type="region of interest" description="Disordered" evidence="1">
    <location>
        <begin position="106"/>
        <end position="152"/>
    </location>
</feature>
<protein>
    <submittedName>
        <fullName evidence="2">Uncharacterized protein</fullName>
    </submittedName>
</protein>
<dbReference type="OrthoDB" id="3650853at2759"/>
<evidence type="ECO:0000313" key="2">
    <source>
        <dbReference type="EMBL" id="KAF7194236.1"/>
    </source>
</evidence>
<keyword evidence="3" id="KW-1185">Reference proteome</keyword>
<dbReference type="AlphaFoldDB" id="A0A8H6RKS0"/>
<reference evidence="2" key="1">
    <citation type="submission" date="2020-04" db="EMBL/GenBank/DDBJ databases">
        <title>Draft genome resource of the tomato pathogen Pseudocercospora fuligena.</title>
        <authorList>
            <person name="Zaccaron A."/>
        </authorList>
    </citation>
    <scope>NUCLEOTIDE SEQUENCE</scope>
    <source>
        <strain evidence="2">PF001</strain>
    </source>
</reference>
<gene>
    <name evidence="2" type="ORF">HII31_04473</name>
</gene>
<evidence type="ECO:0000313" key="3">
    <source>
        <dbReference type="Proteomes" id="UP000660729"/>
    </source>
</evidence>
<feature type="compositionally biased region" description="Acidic residues" evidence="1">
    <location>
        <begin position="108"/>
        <end position="144"/>
    </location>
</feature>
<accession>A0A8H6RKS0</accession>
<name>A0A8H6RKS0_9PEZI</name>
<dbReference type="EMBL" id="JABCIY010000063">
    <property type="protein sequence ID" value="KAF7194236.1"/>
    <property type="molecule type" value="Genomic_DNA"/>
</dbReference>
<organism evidence="2 3">
    <name type="scientific">Pseudocercospora fuligena</name>
    <dbReference type="NCBI Taxonomy" id="685502"/>
    <lineage>
        <taxon>Eukaryota</taxon>
        <taxon>Fungi</taxon>
        <taxon>Dikarya</taxon>
        <taxon>Ascomycota</taxon>
        <taxon>Pezizomycotina</taxon>
        <taxon>Dothideomycetes</taxon>
        <taxon>Dothideomycetidae</taxon>
        <taxon>Mycosphaerellales</taxon>
        <taxon>Mycosphaerellaceae</taxon>
        <taxon>Pseudocercospora</taxon>
    </lineage>
</organism>
<proteinExistence type="predicted"/>
<dbReference type="Proteomes" id="UP000660729">
    <property type="component" value="Unassembled WGS sequence"/>
</dbReference>
<sequence length="177" mass="20532">MNDYAQGYQLAVRHFESKDFIGAVKLAKYNLTDLHVPRYWQIKNCILVAYGTDDWYEAEEYRDAGELAYSLYHKATEPSDRSHQEALASVRVSLDQLAKQQTFLKPTDEDDYLEFEDESGEEDGGEEDGGDFGKEDEEDIEDPEEFIHIEDKQERLRKVLSNPDINAIETKRSLWTP</sequence>
<evidence type="ECO:0000256" key="1">
    <source>
        <dbReference type="SAM" id="MobiDB-lite"/>
    </source>
</evidence>